<sequence>MSSCCRINDDAANCLSRSFRCALILLIVFLLIFTGFINQPNELKFTVADASLIRFNFSTTNINANNTLSYSLVLNITIRNPNKKGGLYYDNFQSSPITGRRGQQMVRLGKGDVERYESETSSGIYSIDVNLALQLRNVKFPNTESHFEPPQIYCNKLKVPLHSSNVTFFKSID</sequence>
<comment type="caution">
    <text evidence="4">The sequence shown here is derived from an EMBL/GenBank/DDBJ whole genome shotgun (WGS) entry which is preliminary data.</text>
</comment>
<evidence type="ECO:0000256" key="2">
    <source>
        <dbReference type="ARBA" id="ARBA00023136"/>
    </source>
</evidence>
<feature type="transmembrane region" description="Helical" evidence="3">
    <location>
        <begin position="21"/>
        <end position="37"/>
    </location>
</feature>
<dbReference type="GO" id="GO:0009506">
    <property type="term" value="C:plasmodesma"/>
    <property type="evidence" value="ECO:0007669"/>
    <property type="project" value="TreeGrafter"/>
</dbReference>
<accession>A0AA88D0Q6</accession>
<evidence type="ECO:0000313" key="5">
    <source>
        <dbReference type="Proteomes" id="UP001187192"/>
    </source>
</evidence>
<dbReference type="GO" id="GO:0098542">
    <property type="term" value="P:defense response to other organism"/>
    <property type="evidence" value="ECO:0007669"/>
    <property type="project" value="InterPro"/>
</dbReference>
<gene>
    <name evidence="4" type="ORF">TIFTF001_008647</name>
</gene>
<evidence type="ECO:0000313" key="4">
    <source>
        <dbReference type="EMBL" id="GMN39415.1"/>
    </source>
</evidence>
<dbReference type="AlphaFoldDB" id="A0AA88D0Q6"/>
<dbReference type="Proteomes" id="UP001187192">
    <property type="component" value="Unassembled WGS sequence"/>
</dbReference>
<dbReference type="GO" id="GO:0005886">
    <property type="term" value="C:plasma membrane"/>
    <property type="evidence" value="ECO:0007669"/>
    <property type="project" value="TreeGrafter"/>
</dbReference>
<keyword evidence="3" id="KW-0812">Transmembrane</keyword>
<dbReference type="InterPro" id="IPR044839">
    <property type="entry name" value="NDR1-like"/>
</dbReference>
<evidence type="ECO:0000256" key="1">
    <source>
        <dbReference type="ARBA" id="ARBA00004370"/>
    </source>
</evidence>
<proteinExistence type="predicted"/>
<name>A0AA88D0Q6_FICCA</name>
<dbReference type="EMBL" id="BTGU01000009">
    <property type="protein sequence ID" value="GMN39415.1"/>
    <property type="molecule type" value="Genomic_DNA"/>
</dbReference>
<keyword evidence="3" id="KW-1133">Transmembrane helix</keyword>
<keyword evidence="5" id="KW-1185">Reference proteome</keyword>
<protein>
    <recommendedName>
        <fullName evidence="6">Late embryogenesis abundant protein LEA-2 subgroup domain-containing protein</fullName>
    </recommendedName>
</protein>
<organism evidence="4 5">
    <name type="scientific">Ficus carica</name>
    <name type="common">Common fig</name>
    <dbReference type="NCBI Taxonomy" id="3494"/>
    <lineage>
        <taxon>Eukaryota</taxon>
        <taxon>Viridiplantae</taxon>
        <taxon>Streptophyta</taxon>
        <taxon>Embryophyta</taxon>
        <taxon>Tracheophyta</taxon>
        <taxon>Spermatophyta</taxon>
        <taxon>Magnoliopsida</taxon>
        <taxon>eudicotyledons</taxon>
        <taxon>Gunneridae</taxon>
        <taxon>Pentapetalae</taxon>
        <taxon>rosids</taxon>
        <taxon>fabids</taxon>
        <taxon>Rosales</taxon>
        <taxon>Moraceae</taxon>
        <taxon>Ficeae</taxon>
        <taxon>Ficus</taxon>
    </lineage>
</organism>
<dbReference type="PANTHER" id="PTHR31415">
    <property type="entry name" value="OS05G0367900 PROTEIN"/>
    <property type="match status" value="1"/>
</dbReference>
<dbReference type="PANTHER" id="PTHR31415:SF109">
    <property type="entry name" value="NDR1_HIN1-LIKE PROTEIN 10"/>
    <property type="match status" value="1"/>
</dbReference>
<keyword evidence="2 3" id="KW-0472">Membrane</keyword>
<reference evidence="4" key="1">
    <citation type="submission" date="2023-07" db="EMBL/GenBank/DDBJ databases">
        <title>draft genome sequence of fig (Ficus carica).</title>
        <authorList>
            <person name="Takahashi T."/>
            <person name="Nishimura K."/>
        </authorList>
    </citation>
    <scope>NUCLEOTIDE SEQUENCE</scope>
</reference>
<evidence type="ECO:0008006" key="6">
    <source>
        <dbReference type="Google" id="ProtNLM"/>
    </source>
</evidence>
<evidence type="ECO:0000256" key="3">
    <source>
        <dbReference type="SAM" id="Phobius"/>
    </source>
</evidence>
<comment type="subcellular location">
    <subcellularLocation>
        <location evidence="1">Membrane</location>
    </subcellularLocation>
</comment>